<evidence type="ECO:0000313" key="2">
    <source>
        <dbReference type="EMBL" id="QHT99519.1"/>
    </source>
</evidence>
<dbReference type="AlphaFoldDB" id="A0A6C0J3T4"/>
<dbReference type="EMBL" id="MN740310">
    <property type="protein sequence ID" value="QHT99519.1"/>
    <property type="molecule type" value="Genomic_DNA"/>
</dbReference>
<keyword evidence="1" id="KW-0175">Coiled coil</keyword>
<protein>
    <submittedName>
        <fullName evidence="2">Uncharacterized protein</fullName>
    </submittedName>
</protein>
<organism evidence="2">
    <name type="scientific">viral metagenome</name>
    <dbReference type="NCBI Taxonomy" id="1070528"/>
    <lineage>
        <taxon>unclassified sequences</taxon>
        <taxon>metagenomes</taxon>
        <taxon>organismal metagenomes</taxon>
    </lineage>
</organism>
<sequence length="227" mass="26425">MDHLSLGNKNHLETILNVLQKITESQQDLKKDNELLKKKLDEYENINNYITKTTTYVSLNDEICTLDYCQDYIKMLSSVTEVYSTNIVTFITECVSSNSVDTNISSLVRLFGIIYLPENRSKDWNVQLSDRRKHMFSYADKDGNNMVDYSGKGIFNIFISNYEIALRGVINLEIEDTISSIENGETDADEAYSMLMRTHNMRKYYSNLIKVKQSSETFIKKLIRMYF</sequence>
<name>A0A6C0J3T4_9ZZZZ</name>
<proteinExistence type="predicted"/>
<reference evidence="2" key="1">
    <citation type="journal article" date="2020" name="Nature">
        <title>Giant virus diversity and host interactions through global metagenomics.</title>
        <authorList>
            <person name="Schulz F."/>
            <person name="Roux S."/>
            <person name="Paez-Espino D."/>
            <person name="Jungbluth S."/>
            <person name="Walsh D.A."/>
            <person name="Denef V.J."/>
            <person name="McMahon K.D."/>
            <person name="Konstantinidis K.T."/>
            <person name="Eloe-Fadrosh E.A."/>
            <person name="Kyrpides N.C."/>
            <person name="Woyke T."/>
        </authorList>
    </citation>
    <scope>NUCLEOTIDE SEQUENCE</scope>
    <source>
        <strain evidence="2">GVMAG-M-3300025727-45</strain>
    </source>
</reference>
<accession>A0A6C0J3T4</accession>
<evidence type="ECO:0000256" key="1">
    <source>
        <dbReference type="SAM" id="Coils"/>
    </source>
</evidence>
<feature type="coiled-coil region" evidence="1">
    <location>
        <begin position="19"/>
        <end position="46"/>
    </location>
</feature>